<dbReference type="InterPro" id="IPR006047">
    <property type="entry name" value="GH13_cat_dom"/>
</dbReference>
<dbReference type="RefSeq" id="WP_254155971.1">
    <property type="nucleotide sequence ID" value="NZ_CP100355.1"/>
</dbReference>
<dbReference type="SUPFAM" id="SSF51445">
    <property type="entry name" value="(Trans)glycosidases"/>
    <property type="match status" value="1"/>
</dbReference>
<dbReference type="KEGG" id="sawl:NGM29_10160"/>
<evidence type="ECO:0000256" key="1">
    <source>
        <dbReference type="SAM" id="MobiDB-lite"/>
    </source>
</evidence>
<dbReference type="Pfam" id="PF00128">
    <property type="entry name" value="Alpha-amylase"/>
    <property type="match status" value="1"/>
</dbReference>
<keyword evidence="3" id="KW-0378">Hydrolase</keyword>
<evidence type="ECO:0000313" key="4">
    <source>
        <dbReference type="Proteomes" id="UP001056855"/>
    </source>
</evidence>
<sequence>MSDNSRDDDSRSLYRRTVLGGVAGLGAYGLTAGLSDSVAASALEGVTASGIDSFHPGHPRFVQVGEKLWNSAFVGPELIGGRDNLAPRIPNASPNPGGYTAEDFTWSVAQRPEGSEVELTYQSSLDPDRPRYDEGRDNVAEFEADVPGTYVLELEAPDGTHELTIHAFPESEGGAGGQPRIELEGRHEDGEYVLETNARLAPNSRATRADLEVVFLADDRDALATEAIEVEGLIGRIPESALEGESARVHAVAYDGNSLSTLDTIELGPDGATALPNRPPEWMAEGVMYQIFPHSWAGERGETTFEDLIDGVDYLADLGVDAVWLTPVVPAESVDKLYGNNNDSGFQEGPPGGGPHGYDTNDYFGIAEDLVPDGMDPIEAYAAFVDACHEQNIKVVFDLVINHAGRGHAYFQDTIAEQGSEPPAPSWEYPPVEAWNEDSKHFDWWDRLEAPITHDGETVEPAPSPTGFWGLRVMPNWNYDNVAVREHMLAVAEFWSGEVGVDGFRCDIAWGVPHSFWKEVREVVRANDSEFLMLDETIPKDPAFSENEFDMHFDTEGFTTTTHDVAGGLASLADLYDDVRARAAEGIPDHSLVLNATENHDELRLLNQTVIDQANPNHDETSDEEWERGAALQRACWSAGVTLPGVPFVYYGQERQISRFGEGRHMGEDDPRGYNDDGSVNSGADVRPGGRQRAFMNWDAYDEDHLEFYRTLISTYHDLDVLKNDADLVGEWHESDDRVLVFGRDASHLEDVTGPDRVVVIVNFDPEGAATVDLRSDVHATDIVSGADLEVEGEADDERRTVEVDQVAILETPTFFAAGDRIANLSVTPGTDKGGNGRYQYPTDDRFTDGIFDLTAFSVHDGGDTYQFRAAVGGDLENYDGYDGGFSAQHLQLYLSDGSDDGTGEMREGVNATLERPHQYRVVVDGEHGTRLEAADGTRLAEGDVAANPAADEILVDVPKAALETPLEDLDVAVVMLGYDPNAPGNVMQAEAEATETTFGGAQNDSAPNAIDVVTPADVDWYRGLAYSDGTRATVQYIPLVTTLEPVVTFDEPTGEPYGPGTYEYPTSDDFYEGAWDIDELTVSASRDYVEFAFTMASEIQNPWGLPRGFSHQFFQVYVSDPDADLDGTTEGRTGLNADTATPYHYRVVVNGESVKSVESAAGDSVTSNVETNVEGRTVAVRVPADAIGWDVEAEGRIGIAALVAPFDGYGDGAIRGIAPEAGEYVIGGGTGENDPAVMDMVTPEGMDRVEVLSESDGSVPQLPFVTLGDVDLPEAGDGSSSDGSDDGDGAGGAGNGDEGDDSDGDGSESDGNGDTEGDGSAGDDSDDSGGSDGSDDSDDSGNDGSKDDGLPGFGAVVGTAGVAGGTALAAKRLAREDDE</sequence>
<protein>
    <submittedName>
        <fullName evidence="3">Alpha-amylase family glycosyl hydrolase</fullName>
    </submittedName>
</protein>
<feature type="compositionally biased region" description="Acidic residues" evidence="1">
    <location>
        <begin position="1298"/>
        <end position="1342"/>
    </location>
</feature>
<organism evidence="3 4">
    <name type="scientific">Natronosalvus rutilus</name>
    <dbReference type="NCBI Taxonomy" id="2953753"/>
    <lineage>
        <taxon>Archaea</taxon>
        <taxon>Methanobacteriati</taxon>
        <taxon>Methanobacteriota</taxon>
        <taxon>Stenosarchaea group</taxon>
        <taxon>Halobacteria</taxon>
        <taxon>Halobacteriales</taxon>
        <taxon>Natrialbaceae</taxon>
        <taxon>Natronosalvus</taxon>
    </lineage>
</organism>
<proteinExistence type="predicted"/>
<dbReference type="GO" id="GO:0005975">
    <property type="term" value="P:carbohydrate metabolic process"/>
    <property type="evidence" value="ECO:0007669"/>
    <property type="project" value="InterPro"/>
</dbReference>
<gene>
    <name evidence="3" type="ORF">NGM29_10160</name>
</gene>
<dbReference type="InterPro" id="IPR006311">
    <property type="entry name" value="TAT_signal"/>
</dbReference>
<dbReference type="PROSITE" id="PS51318">
    <property type="entry name" value="TAT"/>
    <property type="match status" value="1"/>
</dbReference>
<name>A0A9E7ST44_9EURY</name>
<dbReference type="GO" id="GO:0016787">
    <property type="term" value="F:hydrolase activity"/>
    <property type="evidence" value="ECO:0007669"/>
    <property type="project" value="UniProtKB-KW"/>
</dbReference>
<reference evidence="3" key="1">
    <citation type="submission" date="2022-06" db="EMBL/GenBank/DDBJ databases">
        <title>Diverse halophilic archaea isolated from saline environments.</title>
        <authorList>
            <person name="Cui H.-L."/>
        </authorList>
    </citation>
    <scope>NUCLEOTIDE SEQUENCE</scope>
    <source>
        <strain evidence="3">WLHS1</strain>
    </source>
</reference>
<dbReference type="PANTHER" id="PTHR10357">
    <property type="entry name" value="ALPHA-AMYLASE FAMILY MEMBER"/>
    <property type="match status" value="1"/>
</dbReference>
<dbReference type="Gene3D" id="3.20.20.80">
    <property type="entry name" value="Glycosidases"/>
    <property type="match status" value="1"/>
</dbReference>
<feature type="domain" description="Glycosyl hydrolase family 13 catalytic" evidence="2">
    <location>
        <begin position="290"/>
        <end position="691"/>
    </location>
</feature>
<keyword evidence="4" id="KW-1185">Reference proteome</keyword>
<dbReference type="GeneID" id="73290412"/>
<accession>A0A9E7ST44</accession>
<dbReference type="InterPro" id="IPR017853">
    <property type="entry name" value="GH"/>
</dbReference>
<dbReference type="Pfam" id="PF09985">
    <property type="entry name" value="Glucodextran_C"/>
    <property type="match status" value="2"/>
</dbReference>
<dbReference type="EMBL" id="CP100355">
    <property type="protein sequence ID" value="UTF52165.1"/>
    <property type="molecule type" value="Genomic_DNA"/>
</dbReference>
<feature type="region of interest" description="Disordered" evidence="1">
    <location>
        <begin position="1255"/>
        <end position="1359"/>
    </location>
</feature>
<dbReference type="Proteomes" id="UP001056855">
    <property type="component" value="Chromosome"/>
</dbReference>
<dbReference type="Gene3D" id="2.60.40.1190">
    <property type="match status" value="2"/>
</dbReference>
<evidence type="ECO:0000313" key="3">
    <source>
        <dbReference type="EMBL" id="UTF52165.1"/>
    </source>
</evidence>
<evidence type="ECO:0000259" key="2">
    <source>
        <dbReference type="SMART" id="SM00642"/>
    </source>
</evidence>
<dbReference type="SUPFAM" id="SSF49344">
    <property type="entry name" value="CBD9-like"/>
    <property type="match status" value="2"/>
</dbReference>
<feature type="compositionally biased region" description="Basic and acidic residues" evidence="1">
    <location>
        <begin position="662"/>
        <end position="675"/>
    </location>
</feature>
<dbReference type="SMART" id="SM00642">
    <property type="entry name" value="Aamy"/>
    <property type="match status" value="1"/>
</dbReference>
<dbReference type="InterPro" id="IPR019248">
    <property type="entry name" value="Glucodextran_C"/>
</dbReference>
<feature type="region of interest" description="Disordered" evidence="1">
    <location>
        <begin position="662"/>
        <end position="688"/>
    </location>
</feature>